<dbReference type="VEuPathDB" id="FungiDB:CPUR_05162"/>
<keyword evidence="2" id="KW-1185">Reference proteome</keyword>
<dbReference type="OrthoDB" id="4947116at2759"/>
<gene>
    <name evidence="1" type="ORF">CPUR_05162</name>
</gene>
<dbReference type="AlphaFoldDB" id="M1W1V7"/>
<dbReference type="HOGENOM" id="CLU_013935_0_0_1"/>
<protein>
    <submittedName>
        <fullName evidence="1">Uncharacterized protein</fullName>
    </submittedName>
</protein>
<evidence type="ECO:0000313" key="1">
    <source>
        <dbReference type="EMBL" id="CCE31311.1"/>
    </source>
</evidence>
<accession>M1W1V7</accession>
<evidence type="ECO:0000313" key="2">
    <source>
        <dbReference type="Proteomes" id="UP000016801"/>
    </source>
</evidence>
<dbReference type="eggNOG" id="ENOG502SIZE">
    <property type="taxonomic scope" value="Eukaryota"/>
</dbReference>
<comment type="caution">
    <text evidence="1">The sequence shown here is derived from an EMBL/GenBank/DDBJ whole genome shotgun (WGS) entry which is preliminary data.</text>
</comment>
<dbReference type="EMBL" id="CAGA01000029">
    <property type="protein sequence ID" value="CCE31311.1"/>
    <property type="molecule type" value="Genomic_DNA"/>
</dbReference>
<name>M1W1V7_CLAP2</name>
<dbReference type="Proteomes" id="UP000016801">
    <property type="component" value="Unassembled WGS sequence"/>
</dbReference>
<sequence>MEDSLQPERAILEKYYERGYRLWHGLYLAALADPLDVTALDFQNAFPRYPYFVPELHLDKSSGAGLHAWGTSTWKPSSGDCSLPSFEKRYQFPVTQQDPLVVSLKINHHRLRKEGGQISLLMLAWAYVLSQRWSELMPGAQAIEYTNNSATLSDGGGGFKKTDSRVIDLGVITDEALRWWAAVLAPGEGWAARIHHNGQDLRSPWSVSLQTAKNLILTFRITRSRGGRTSPPPYSAAAQYIADYAKYHGIEEQSRVAFAAALLLPARRSVSKKLCWSCPVWYKKPPDPSAEQYWPPWGKERDQLDRLITMSCNTNGVISLLCSSFVDSDLPCNVSGAWIQGAFAVMDQPEAQEPDVLSSILSKRSPHLGFLWLGAILLDLQDLVIARVRPVLYIIDLHSAAWTGTLMSFIQRPAADYPPNVEMIQRVDEARLMFLSQTEFQCEPPFVPFPPFGTIAVKDCFLEVQSHASCSGSHELLYAGWKWDGHGDVQDAQDAKTRLLESSEATGHAVASMAVRYDKLDCDSCRLSAFTREIFRWLREMDGWPVAERDIRDWMDKKWMGGLDWSLEYESASPEGDGKSTTSRRHVSPWLSRTITTRSRTI</sequence>
<proteinExistence type="predicted"/>
<reference evidence="1 2" key="1">
    <citation type="journal article" date="2013" name="PLoS Genet.">
        <title>Plant-symbiotic fungi as chemical engineers: Multi-genome analysis of the Clavicipitaceae reveals dynamics of alkaloid loci.</title>
        <authorList>
            <person name="Schardl C.L."/>
            <person name="Young C.A."/>
            <person name="Hesse U."/>
            <person name="Amyotte S.G."/>
            <person name="Andreeva K."/>
            <person name="Calie P.J."/>
            <person name="Fleetwood D.J."/>
            <person name="Haws D.C."/>
            <person name="Moore N."/>
            <person name="Oeser B."/>
            <person name="Panaccione D.G."/>
            <person name="Schweri K.K."/>
            <person name="Voisey C.R."/>
            <person name="Farman M.L."/>
            <person name="Jaromczyk J.W."/>
            <person name="Roe B.A."/>
            <person name="O'Sullivan D.M."/>
            <person name="Scott B."/>
            <person name="Tudzynski P."/>
            <person name="An Z."/>
            <person name="Arnaoudova E.G."/>
            <person name="Bullock C.T."/>
            <person name="Charlton N.D."/>
            <person name="Chen L."/>
            <person name="Cox M."/>
            <person name="Dinkins R.D."/>
            <person name="Florea S."/>
            <person name="Glenn A.E."/>
            <person name="Gordon A."/>
            <person name="Gueldener U."/>
            <person name="Harris D.R."/>
            <person name="Hollin W."/>
            <person name="Jaromczyk J."/>
            <person name="Johnson R.D."/>
            <person name="Khan A.K."/>
            <person name="Leistner E."/>
            <person name="Leuchtmann A."/>
            <person name="Li C."/>
            <person name="Liu J."/>
            <person name="Liu J."/>
            <person name="Liu M."/>
            <person name="Mace W."/>
            <person name="Machado C."/>
            <person name="Nagabhyru P."/>
            <person name="Pan J."/>
            <person name="Schmid J."/>
            <person name="Sugawara K."/>
            <person name="Steiner U."/>
            <person name="Takach J.E."/>
            <person name="Tanaka E."/>
            <person name="Webb J.S."/>
            <person name="Wilson E.V."/>
            <person name="Wiseman J.L."/>
            <person name="Yoshida R."/>
            <person name="Zeng Z."/>
        </authorList>
    </citation>
    <scope>NUCLEOTIDE SEQUENCE [LARGE SCALE GENOMIC DNA]</scope>
    <source>
        <strain evidence="1 2">20.1</strain>
    </source>
</reference>
<organism evidence="1 2">
    <name type="scientific">Claviceps purpurea (strain 20.1)</name>
    <name type="common">Ergot fungus</name>
    <name type="synonym">Sphacelia segetum</name>
    <dbReference type="NCBI Taxonomy" id="1111077"/>
    <lineage>
        <taxon>Eukaryota</taxon>
        <taxon>Fungi</taxon>
        <taxon>Dikarya</taxon>
        <taxon>Ascomycota</taxon>
        <taxon>Pezizomycotina</taxon>
        <taxon>Sordariomycetes</taxon>
        <taxon>Hypocreomycetidae</taxon>
        <taxon>Hypocreales</taxon>
        <taxon>Clavicipitaceae</taxon>
        <taxon>Claviceps</taxon>
    </lineage>
</organism>